<dbReference type="InterPro" id="IPR010497">
    <property type="entry name" value="Epoxide_hydro_N"/>
</dbReference>
<evidence type="ECO:0000313" key="7">
    <source>
        <dbReference type="Proteomes" id="UP000583752"/>
    </source>
</evidence>
<proteinExistence type="inferred from homology"/>
<evidence type="ECO:0000256" key="2">
    <source>
        <dbReference type="ARBA" id="ARBA00022797"/>
    </source>
</evidence>
<organism evidence="6 7">
    <name type="scientific">Massilia polaris</name>
    <dbReference type="NCBI Taxonomy" id="2728846"/>
    <lineage>
        <taxon>Bacteria</taxon>
        <taxon>Pseudomonadati</taxon>
        <taxon>Pseudomonadota</taxon>
        <taxon>Betaproteobacteria</taxon>
        <taxon>Burkholderiales</taxon>
        <taxon>Oxalobacteraceae</taxon>
        <taxon>Telluria group</taxon>
        <taxon>Massilia</taxon>
    </lineage>
</organism>
<dbReference type="InterPro" id="IPR000639">
    <property type="entry name" value="Epox_hydrolase-like"/>
</dbReference>
<protein>
    <submittedName>
        <fullName evidence="6">Epoxide hydrolase 1</fullName>
    </submittedName>
</protein>
<dbReference type="PROSITE" id="PS51318">
    <property type="entry name" value="TAT"/>
    <property type="match status" value="1"/>
</dbReference>
<comment type="similarity">
    <text evidence="1">Belongs to the peptidase S33 family.</text>
</comment>
<dbReference type="Gene3D" id="3.40.50.1820">
    <property type="entry name" value="alpha/beta hydrolase"/>
    <property type="match status" value="1"/>
</dbReference>
<dbReference type="SUPFAM" id="SSF53474">
    <property type="entry name" value="alpha/beta-Hydrolases"/>
    <property type="match status" value="1"/>
</dbReference>
<dbReference type="PRINTS" id="PR00412">
    <property type="entry name" value="EPOXHYDRLASE"/>
</dbReference>
<feature type="active site" description="Proton acceptor" evidence="4">
    <location>
        <position position="408"/>
    </location>
</feature>
<dbReference type="InterPro" id="IPR029058">
    <property type="entry name" value="AB_hydrolase_fold"/>
</dbReference>
<dbReference type="InterPro" id="IPR016292">
    <property type="entry name" value="Epoxide_hydrolase"/>
</dbReference>
<dbReference type="InterPro" id="IPR006311">
    <property type="entry name" value="TAT_signal"/>
</dbReference>
<accession>A0A848HNF9</accession>
<gene>
    <name evidence="6" type="ORF">HHL21_11375</name>
</gene>
<dbReference type="GO" id="GO:0097176">
    <property type="term" value="P:epoxide metabolic process"/>
    <property type="evidence" value="ECO:0007669"/>
    <property type="project" value="TreeGrafter"/>
</dbReference>
<feature type="active site" description="Proton donor" evidence="4">
    <location>
        <position position="356"/>
    </location>
</feature>
<dbReference type="AlphaFoldDB" id="A0A848HNF9"/>
<dbReference type="GO" id="GO:0004301">
    <property type="term" value="F:epoxide hydrolase activity"/>
    <property type="evidence" value="ECO:0007669"/>
    <property type="project" value="TreeGrafter"/>
</dbReference>
<dbReference type="Pfam" id="PF06441">
    <property type="entry name" value="EHN"/>
    <property type="match status" value="1"/>
</dbReference>
<keyword evidence="2" id="KW-0058">Aromatic hydrocarbons catabolism</keyword>
<feature type="domain" description="Epoxide hydrolase N-terminal" evidence="5">
    <location>
        <begin position="43"/>
        <end position="147"/>
    </location>
</feature>
<comment type="caution">
    <text evidence="6">The sequence shown here is derived from an EMBL/GenBank/DDBJ whole genome shotgun (WGS) entry which is preliminary data.</text>
</comment>
<name>A0A848HNF9_9BURK</name>
<dbReference type="PANTHER" id="PTHR21661:SF35">
    <property type="entry name" value="EPOXIDE HYDROLASE"/>
    <property type="match status" value="1"/>
</dbReference>
<evidence type="ECO:0000313" key="6">
    <source>
        <dbReference type="EMBL" id="NML61669.1"/>
    </source>
</evidence>
<sequence length="431" mass="47805">MNTKELNYYRRRLVGTVAAGIAAAGMGGLFPGMAGAATGGNAIRPFRVKIAEAELVDMRRRINATRWPERETVKDDSQGVQLATIQALARYWAKDYNWRKVEARLNSHPQFMTEIDGLDIHFLHIRSKHENALPLIVTHGWPGSIIEQMKIIEPLTNPTAHGGSASDAFHLVIPSIPGYGFSGKPGTTGWNPQHIARAWVVLMKRLGYTKFVAQGGDWGAVITEEMAVQAAPELLGIHTNMPGAIPVDIDKLAFSGAPAPSGLTPDEKIAYDRLQFVYQKGIGYGFQLGLRPQTMYGLADSPVGLAAYFLDHDERSYRLISRVFAGESAGLTRDDILENITLTWVTNTAISSARLYWENKLSYFGVKGITIPVAVSVYPDELYPTPRSWAERAYPKLIYYNKLDKGGHFAAWEQPKIFSEEVRAGFRPLRT</sequence>
<dbReference type="PIRSF" id="PIRSF001112">
    <property type="entry name" value="Epoxide_hydrolase"/>
    <property type="match status" value="1"/>
</dbReference>
<feature type="active site" description="Nucleophile" evidence="4">
    <location>
        <position position="217"/>
    </location>
</feature>
<dbReference type="Proteomes" id="UP000583752">
    <property type="component" value="Unassembled WGS sequence"/>
</dbReference>
<dbReference type="RefSeq" id="WP_169465868.1">
    <property type="nucleotide sequence ID" value="NZ_JABBGG010000006.1"/>
</dbReference>
<reference evidence="6 7" key="1">
    <citation type="submission" date="2020-04" db="EMBL/GenBank/DDBJ databases">
        <title>Massilia sp. RP-1-19 isolated from soil.</title>
        <authorList>
            <person name="Dahal R.H."/>
        </authorList>
    </citation>
    <scope>NUCLEOTIDE SEQUENCE [LARGE SCALE GENOMIC DNA]</scope>
    <source>
        <strain evidence="6 7">RP-1-19</strain>
    </source>
</reference>
<evidence type="ECO:0000256" key="3">
    <source>
        <dbReference type="ARBA" id="ARBA00022801"/>
    </source>
</evidence>
<evidence type="ECO:0000256" key="4">
    <source>
        <dbReference type="PIRSR" id="PIRSR001112-1"/>
    </source>
</evidence>
<dbReference type="EMBL" id="JABBGG010000006">
    <property type="protein sequence ID" value="NML61669.1"/>
    <property type="molecule type" value="Genomic_DNA"/>
</dbReference>
<dbReference type="PANTHER" id="PTHR21661">
    <property type="entry name" value="EPOXIDE HYDROLASE 1-RELATED"/>
    <property type="match status" value="1"/>
</dbReference>
<keyword evidence="3 6" id="KW-0378">Hydrolase</keyword>
<evidence type="ECO:0000256" key="1">
    <source>
        <dbReference type="ARBA" id="ARBA00010088"/>
    </source>
</evidence>
<keyword evidence="7" id="KW-1185">Reference proteome</keyword>
<evidence type="ECO:0000259" key="5">
    <source>
        <dbReference type="Pfam" id="PF06441"/>
    </source>
</evidence>